<dbReference type="InterPro" id="IPR010998">
    <property type="entry name" value="Integrase_recombinase_N"/>
</dbReference>
<feature type="non-terminal residue" evidence="4">
    <location>
        <position position="180"/>
    </location>
</feature>
<reference evidence="4 5" key="1">
    <citation type="submission" date="2024-03" db="EMBL/GenBank/DDBJ databases">
        <title>Human intestinal bacterial collection.</title>
        <authorList>
            <person name="Pauvert C."/>
            <person name="Hitch T.C.A."/>
            <person name="Clavel T."/>
        </authorList>
    </citation>
    <scope>NUCLEOTIDE SEQUENCE [LARGE SCALE GENOMIC DNA]</scope>
    <source>
        <strain evidence="4 5">CLA-AA-H185</strain>
    </source>
</reference>
<sequence>MAKGSVRKKGKKWYYRFYVEDASGNLVQKEYAGTESKSETEKLLRQAMDDYESKKFIAKSENITVGELLDIWAEEELKTGTLSNGTVQNYLGAITNIKKHPISERKLKNVTSEHLQAFFDLLSFGGTYPDGSERKGYSKDYIRSFSAVLQQSFRFAVSPKQYITFNPMQYIKLKYQTDEV</sequence>
<comment type="caution">
    <text evidence="4">The sequence shown here is derived from an EMBL/GenBank/DDBJ whole genome shotgun (WGS) entry which is preliminary data.</text>
</comment>
<keyword evidence="1 2" id="KW-0238">DNA-binding</keyword>
<evidence type="ECO:0000256" key="2">
    <source>
        <dbReference type="PROSITE-ProRule" id="PRU01248"/>
    </source>
</evidence>
<evidence type="ECO:0000259" key="3">
    <source>
        <dbReference type="PROSITE" id="PS51900"/>
    </source>
</evidence>
<organism evidence="4 5">
    <name type="scientific">Maccoyibacter intestinihominis</name>
    <dbReference type="NCBI Taxonomy" id="3133499"/>
    <lineage>
        <taxon>Bacteria</taxon>
        <taxon>Bacillati</taxon>
        <taxon>Bacillota</taxon>
        <taxon>Clostridia</taxon>
        <taxon>Lachnospirales</taxon>
        <taxon>Lachnospiraceae</taxon>
        <taxon>Maccoyibacter</taxon>
    </lineage>
</organism>
<dbReference type="InterPro" id="IPR044068">
    <property type="entry name" value="CB"/>
</dbReference>
<dbReference type="InterPro" id="IPR011010">
    <property type="entry name" value="DNA_brk_join_enz"/>
</dbReference>
<dbReference type="Gene3D" id="1.10.150.130">
    <property type="match status" value="1"/>
</dbReference>
<protein>
    <submittedName>
        <fullName evidence="4">Site-specific integrase</fullName>
    </submittedName>
</protein>
<accession>A0ABV1HHD1</accession>
<gene>
    <name evidence="4" type="ORF">WMO43_13995</name>
</gene>
<keyword evidence="5" id="KW-1185">Reference proteome</keyword>
<proteinExistence type="predicted"/>
<evidence type="ECO:0000313" key="5">
    <source>
        <dbReference type="Proteomes" id="UP001454489"/>
    </source>
</evidence>
<dbReference type="EMBL" id="JBBMEX010000031">
    <property type="protein sequence ID" value="MEQ2558953.1"/>
    <property type="molecule type" value="Genomic_DNA"/>
</dbReference>
<name>A0ABV1HHD1_9FIRM</name>
<feature type="domain" description="Core-binding (CB)" evidence="3">
    <location>
        <begin position="63"/>
        <end position="157"/>
    </location>
</feature>
<dbReference type="SUPFAM" id="SSF56349">
    <property type="entry name" value="DNA breaking-rejoining enzymes"/>
    <property type="match status" value="1"/>
</dbReference>
<evidence type="ECO:0000256" key="1">
    <source>
        <dbReference type="ARBA" id="ARBA00023125"/>
    </source>
</evidence>
<evidence type="ECO:0000313" key="4">
    <source>
        <dbReference type="EMBL" id="MEQ2558953.1"/>
    </source>
</evidence>
<dbReference type="PROSITE" id="PS51900">
    <property type="entry name" value="CB"/>
    <property type="match status" value="1"/>
</dbReference>
<dbReference type="Proteomes" id="UP001454489">
    <property type="component" value="Unassembled WGS sequence"/>
</dbReference>